<evidence type="ECO:0000313" key="11">
    <source>
        <dbReference type="Proteomes" id="UP000594771"/>
    </source>
</evidence>
<evidence type="ECO:0000256" key="5">
    <source>
        <dbReference type="ARBA" id="ARBA00022989"/>
    </source>
</evidence>
<reference evidence="9" key="2">
    <citation type="submission" date="2022-09" db="EMBL/GenBank/DDBJ databases">
        <title>Aerococcus urinae taxonomy study.</title>
        <authorList>
            <person name="Christensen J."/>
            <person name="Senneby E."/>
        </authorList>
    </citation>
    <scope>NUCLEOTIDE SEQUENCE</scope>
    <source>
        <strain evidence="9">NLD-066-U95</strain>
    </source>
</reference>
<organism evidence="10 11">
    <name type="scientific">Aerococcus urinae</name>
    <dbReference type="NCBI Taxonomy" id="1376"/>
    <lineage>
        <taxon>Bacteria</taxon>
        <taxon>Bacillati</taxon>
        <taxon>Bacillota</taxon>
        <taxon>Bacilli</taxon>
        <taxon>Lactobacillales</taxon>
        <taxon>Aerococcaceae</taxon>
        <taxon>Aerococcus</taxon>
    </lineage>
</organism>
<dbReference type="KEGG" id="aun:AWM73_06780"/>
<dbReference type="GO" id="GO:0005886">
    <property type="term" value="C:plasma membrane"/>
    <property type="evidence" value="ECO:0007669"/>
    <property type="project" value="UniProtKB-SubCell"/>
</dbReference>
<feature type="transmembrane region" description="Helical" evidence="7">
    <location>
        <begin position="264"/>
        <end position="285"/>
    </location>
</feature>
<evidence type="ECO:0000256" key="6">
    <source>
        <dbReference type="ARBA" id="ARBA00023136"/>
    </source>
</evidence>
<dbReference type="PANTHER" id="PTHR43124">
    <property type="entry name" value="PURINE EFFLUX PUMP PBUE"/>
    <property type="match status" value="1"/>
</dbReference>
<evidence type="ECO:0000313" key="9">
    <source>
        <dbReference type="EMBL" id="MCY3053979.1"/>
    </source>
</evidence>
<keyword evidence="4 7" id="KW-0812">Transmembrane</keyword>
<dbReference type="Proteomes" id="UP001069145">
    <property type="component" value="Unassembled WGS sequence"/>
</dbReference>
<feature type="domain" description="Major facilitator superfamily (MFS) profile" evidence="8">
    <location>
        <begin position="10"/>
        <end position="380"/>
    </location>
</feature>
<dbReference type="InterPro" id="IPR020846">
    <property type="entry name" value="MFS_dom"/>
</dbReference>
<evidence type="ECO:0000259" key="8">
    <source>
        <dbReference type="PROSITE" id="PS50850"/>
    </source>
</evidence>
<keyword evidence="6 7" id="KW-0472">Membrane</keyword>
<keyword evidence="3" id="KW-1003">Cell membrane</keyword>
<keyword evidence="2" id="KW-0813">Transport</keyword>
<dbReference type="SUPFAM" id="SSF103473">
    <property type="entry name" value="MFS general substrate transporter"/>
    <property type="match status" value="1"/>
</dbReference>
<feature type="transmembrane region" description="Helical" evidence="7">
    <location>
        <begin position="136"/>
        <end position="156"/>
    </location>
</feature>
<sequence length="380" mass="40512">MSTKQLPWKNLLILAFIACIAMISELLPSGFLQEMASAFNVPLGRMSLFIGTYAIMSAAVGIPITRAFSQVNRKTYLLWVCGFFAVSNLCIAFAPNFLIAFLARIIAGAAAGALWAMLGSYPIGFLPLHLAGRGTAIVLAGVTFGLSVGLPLATLFAKAFGWRMGFVLITLLFIASALLGLKLFPPVDGEEYNADNNYGKLLKNKGILIASFATILIVMAQYISYIFIQLIAQTAGIAVASAQAAFGVGALLSIGIVARFIDRYLFKLTLAISALTAIAIFILVVNVPSPLVNYLAFALWGLGFAPMTTLLQTATTKQVDHGKALANSVSATSYDLAIMLSSLLGSLTIASLGLDGTLWISIGFALAVFFLVFFNHKYFT</sequence>
<comment type="subcellular location">
    <subcellularLocation>
        <location evidence="1">Cell membrane</location>
        <topology evidence="1">Multi-pass membrane protein</topology>
    </subcellularLocation>
</comment>
<feature type="transmembrane region" description="Helical" evidence="7">
    <location>
        <begin position="101"/>
        <end position="124"/>
    </location>
</feature>
<feature type="transmembrane region" description="Helical" evidence="7">
    <location>
        <begin position="43"/>
        <end position="64"/>
    </location>
</feature>
<dbReference type="InterPro" id="IPR050189">
    <property type="entry name" value="MFS_Efflux_Transporters"/>
</dbReference>
<dbReference type="GeneID" id="35766827"/>
<evidence type="ECO:0000313" key="10">
    <source>
        <dbReference type="EMBL" id="QPS02100.1"/>
    </source>
</evidence>
<proteinExistence type="predicted"/>
<evidence type="ECO:0000256" key="2">
    <source>
        <dbReference type="ARBA" id="ARBA00022448"/>
    </source>
</evidence>
<dbReference type="RefSeq" id="WP_060778655.1">
    <property type="nucleotide sequence ID" value="NZ_CAJHLF010000009.1"/>
</dbReference>
<keyword evidence="12" id="KW-1185">Reference proteome</keyword>
<feature type="transmembrane region" description="Helical" evidence="7">
    <location>
        <begin position="162"/>
        <end position="185"/>
    </location>
</feature>
<dbReference type="PANTHER" id="PTHR43124:SF3">
    <property type="entry name" value="CHLORAMPHENICOL EFFLUX PUMP RV0191"/>
    <property type="match status" value="1"/>
</dbReference>
<feature type="transmembrane region" description="Helical" evidence="7">
    <location>
        <begin position="356"/>
        <end position="374"/>
    </location>
</feature>
<dbReference type="EMBL" id="JAOTML010000010">
    <property type="protein sequence ID" value="MCY3053979.1"/>
    <property type="molecule type" value="Genomic_DNA"/>
</dbReference>
<accession>A0A109RG25</accession>
<dbReference type="Proteomes" id="UP000594771">
    <property type="component" value="Chromosome"/>
</dbReference>
<dbReference type="PROSITE" id="PS50850">
    <property type="entry name" value="MFS"/>
    <property type="match status" value="1"/>
</dbReference>
<feature type="transmembrane region" description="Helical" evidence="7">
    <location>
        <begin position="76"/>
        <end position="95"/>
    </location>
</feature>
<feature type="transmembrane region" description="Helical" evidence="7">
    <location>
        <begin position="206"/>
        <end position="228"/>
    </location>
</feature>
<dbReference type="EMBL" id="CP065662">
    <property type="protein sequence ID" value="QPS02100.1"/>
    <property type="molecule type" value="Genomic_DNA"/>
</dbReference>
<reference evidence="10 11" key="1">
    <citation type="submission" date="2020-12" db="EMBL/GenBank/DDBJ databases">
        <title>FDA dAtabase for Regulatory Grade micrObial Sequences (FDA-ARGOS): Supporting development and validation of Infectious Disease Dx tests.</title>
        <authorList>
            <person name="Sproer C."/>
            <person name="Gronow S."/>
            <person name="Severitt S."/>
            <person name="Schroder I."/>
            <person name="Tallon L."/>
            <person name="Sadzewicz L."/>
            <person name="Zhao X."/>
            <person name="Boylan J."/>
            <person name="Ott S."/>
            <person name="Bowen H."/>
            <person name="Vavikolanu K."/>
            <person name="Mehta A."/>
            <person name="Aluvathingal J."/>
            <person name="Nadendla S."/>
            <person name="Lowell S."/>
            <person name="Myers T."/>
            <person name="Yan Y."/>
            <person name="Sichtig H."/>
        </authorList>
    </citation>
    <scope>NUCLEOTIDE SEQUENCE [LARGE SCALE GENOMIC DNA]</scope>
    <source>
        <strain evidence="10 11">FDAARGOS_911</strain>
    </source>
</reference>
<protein>
    <submittedName>
        <fullName evidence="10">MFS transporter</fullName>
    </submittedName>
</protein>
<evidence type="ECO:0000256" key="3">
    <source>
        <dbReference type="ARBA" id="ARBA00022475"/>
    </source>
</evidence>
<dbReference type="InterPro" id="IPR011701">
    <property type="entry name" value="MFS"/>
</dbReference>
<dbReference type="AlphaFoldDB" id="A0A109RG25"/>
<evidence type="ECO:0000313" key="12">
    <source>
        <dbReference type="Proteomes" id="UP001069145"/>
    </source>
</evidence>
<keyword evidence="5 7" id="KW-1133">Transmembrane helix</keyword>
<evidence type="ECO:0000256" key="7">
    <source>
        <dbReference type="SAM" id="Phobius"/>
    </source>
</evidence>
<dbReference type="CDD" id="cd17324">
    <property type="entry name" value="MFS_NepI_like"/>
    <property type="match status" value="1"/>
</dbReference>
<evidence type="ECO:0000256" key="4">
    <source>
        <dbReference type="ARBA" id="ARBA00022692"/>
    </source>
</evidence>
<feature type="transmembrane region" description="Helical" evidence="7">
    <location>
        <begin position="234"/>
        <end position="257"/>
    </location>
</feature>
<dbReference type="Pfam" id="PF07690">
    <property type="entry name" value="MFS_1"/>
    <property type="match status" value="1"/>
</dbReference>
<dbReference type="GO" id="GO:0022857">
    <property type="term" value="F:transmembrane transporter activity"/>
    <property type="evidence" value="ECO:0007669"/>
    <property type="project" value="InterPro"/>
</dbReference>
<dbReference type="Gene3D" id="1.20.1250.20">
    <property type="entry name" value="MFS general substrate transporter like domains"/>
    <property type="match status" value="1"/>
</dbReference>
<dbReference type="InterPro" id="IPR036259">
    <property type="entry name" value="MFS_trans_sf"/>
</dbReference>
<name>A0A109RG25_9LACT</name>
<dbReference type="OrthoDB" id="2136695at2"/>
<gene>
    <name evidence="10" type="ORF">I6G68_03250</name>
    <name evidence="9" type="ORF">ODY43_08310</name>
</gene>
<feature type="transmembrane region" description="Helical" evidence="7">
    <location>
        <begin position="12"/>
        <end position="31"/>
    </location>
</feature>
<feature type="transmembrane region" description="Helical" evidence="7">
    <location>
        <begin position="291"/>
        <end position="311"/>
    </location>
</feature>
<evidence type="ECO:0000256" key="1">
    <source>
        <dbReference type="ARBA" id="ARBA00004651"/>
    </source>
</evidence>